<dbReference type="OrthoDB" id="516834at2"/>
<name>A0A2P7NRQ8_9PROT</name>
<evidence type="ECO:0000256" key="1">
    <source>
        <dbReference type="ARBA" id="ARBA00022649"/>
    </source>
</evidence>
<dbReference type="EMBL" id="PXXU01000065">
    <property type="protein sequence ID" value="PSJ16171.1"/>
    <property type="molecule type" value="Genomic_DNA"/>
</dbReference>
<dbReference type="InterPro" id="IPR007712">
    <property type="entry name" value="RelE/ParE_toxin"/>
</dbReference>
<dbReference type="InterPro" id="IPR035093">
    <property type="entry name" value="RelE/ParE_toxin_dom_sf"/>
</dbReference>
<evidence type="ECO:0000313" key="3">
    <source>
        <dbReference type="Proteomes" id="UP000241912"/>
    </source>
</evidence>
<accession>A0A2P7NRQ8</accession>
<evidence type="ECO:0000313" key="2">
    <source>
        <dbReference type="EMBL" id="PSJ16171.1"/>
    </source>
</evidence>
<proteinExistence type="predicted"/>
<comment type="caution">
    <text evidence="2">The sequence shown here is derived from an EMBL/GenBank/DDBJ whole genome shotgun (WGS) entry which is preliminary data.</text>
</comment>
<dbReference type="Proteomes" id="UP000241912">
    <property type="component" value="Unassembled WGS sequence"/>
</dbReference>
<keyword evidence="1" id="KW-1277">Toxin-antitoxin system</keyword>
<dbReference type="Gene3D" id="3.30.2310.20">
    <property type="entry name" value="RelE-like"/>
    <property type="match status" value="1"/>
</dbReference>
<dbReference type="RefSeq" id="WP_106708081.1">
    <property type="nucleotide sequence ID" value="NZ_PXXU01000065.1"/>
</dbReference>
<keyword evidence="3" id="KW-1185">Reference proteome</keyword>
<dbReference type="AlphaFoldDB" id="A0A2P7NRQ8"/>
<organism evidence="2 3">
    <name type="scientific">Nitrosomonas supralitoralis</name>
    <dbReference type="NCBI Taxonomy" id="2116706"/>
    <lineage>
        <taxon>Bacteria</taxon>
        <taxon>Pseudomonadati</taxon>
        <taxon>Pseudomonadota</taxon>
        <taxon>Betaproteobacteria</taxon>
        <taxon>Nitrosomonadales</taxon>
        <taxon>Nitrosomonadaceae</taxon>
        <taxon>Nitrosomonas</taxon>
    </lineage>
</organism>
<sequence>MTRAFRITTRAHEDFKSIGRFTLLMCKRNKRNSYLHDLGKRFAWLAQNPKLGNHRSDIEDGYDCYLQGAHLIFLYNQQGH</sequence>
<protein>
    <submittedName>
        <fullName evidence="2">Type II toxin-antitoxin system RelE/ParE family toxin</fullName>
    </submittedName>
</protein>
<reference evidence="2 3" key="1">
    <citation type="submission" date="2018-03" db="EMBL/GenBank/DDBJ databases">
        <title>Draft genome of Nitrosomonas supralitoralis APG5.</title>
        <authorList>
            <person name="Urakawa H."/>
            <person name="Lopez J.V."/>
        </authorList>
    </citation>
    <scope>NUCLEOTIDE SEQUENCE [LARGE SCALE GENOMIC DNA]</scope>
    <source>
        <strain evidence="2 3">APG5</strain>
    </source>
</reference>
<gene>
    <name evidence="2" type="ORF">C7H79_14840</name>
</gene>
<dbReference type="Pfam" id="PF05016">
    <property type="entry name" value="ParE_toxin"/>
    <property type="match status" value="1"/>
</dbReference>